<gene>
    <name evidence="2" type="ORF">BWK73_20125</name>
</gene>
<dbReference type="AlphaFoldDB" id="A0A1Y1QPE2"/>
<evidence type="ECO:0000313" key="3">
    <source>
        <dbReference type="Proteomes" id="UP000192491"/>
    </source>
</evidence>
<name>A0A1Y1QPE2_9GAMM</name>
<proteinExistence type="predicted"/>
<reference evidence="2 3" key="1">
    <citation type="submission" date="2017-01" db="EMBL/GenBank/DDBJ databases">
        <title>Novel large sulfur bacteria in the metagenomes of groundwater-fed chemosynthetic microbial mats in the Lake Huron basin.</title>
        <authorList>
            <person name="Sharrar A.M."/>
            <person name="Flood B.E."/>
            <person name="Bailey J.V."/>
            <person name="Jones D.S."/>
            <person name="Biddanda B."/>
            <person name="Ruberg S.A."/>
            <person name="Marcus D.N."/>
            <person name="Dick G.J."/>
        </authorList>
    </citation>
    <scope>NUCLEOTIDE SEQUENCE [LARGE SCALE GENOMIC DNA]</scope>
    <source>
        <strain evidence="2">A8</strain>
    </source>
</reference>
<evidence type="ECO:0000256" key="1">
    <source>
        <dbReference type="SAM" id="MobiDB-lite"/>
    </source>
</evidence>
<accession>A0A1Y1QPE2</accession>
<feature type="region of interest" description="Disordered" evidence="1">
    <location>
        <begin position="133"/>
        <end position="166"/>
    </location>
</feature>
<organism evidence="2 3">
    <name type="scientific">Thiothrix lacustris</name>
    <dbReference type="NCBI Taxonomy" id="525917"/>
    <lineage>
        <taxon>Bacteria</taxon>
        <taxon>Pseudomonadati</taxon>
        <taxon>Pseudomonadota</taxon>
        <taxon>Gammaproteobacteria</taxon>
        <taxon>Thiotrichales</taxon>
        <taxon>Thiotrichaceae</taxon>
        <taxon>Thiothrix</taxon>
    </lineage>
</organism>
<sequence length="185" mass="20124">MSQPDLQAIMEAAIAKHLAPFLAAQTKPQEPELDIELDYPQVKVYLDHKLDKMIKQLQADYDAKLANIQPSSINKLLPSLVPGIADVTPEFDATPMMPGIPVTWGDARKAAEKLGDVDALKKYTASFAAYKAQAAGSSEPPSSPSRTTNPTESAQAPVSDRDQDLAAFMAGRIKREDYQAKYGVH</sequence>
<evidence type="ECO:0000313" key="2">
    <source>
        <dbReference type="EMBL" id="OQX10497.1"/>
    </source>
</evidence>
<comment type="caution">
    <text evidence="2">The sequence shown here is derived from an EMBL/GenBank/DDBJ whole genome shotgun (WGS) entry which is preliminary data.</text>
</comment>
<dbReference type="EMBL" id="MTEJ01000111">
    <property type="protein sequence ID" value="OQX10497.1"/>
    <property type="molecule type" value="Genomic_DNA"/>
</dbReference>
<dbReference type="Proteomes" id="UP000192491">
    <property type="component" value="Unassembled WGS sequence"/>
</dbReference>
<protein>
    <submittedName>
        <fullName evidence="2">Uncharacterized protein</fullName>
    </submittedName>
</protein>
<feature type="compositionally biased region" description="Low complexity" evidence="1">
    <location>
        <begin position="137"/>
        <end position="153"/>
    </location>
</feature>